<dbReference type="EMBL" id="CM027688">
    <property type="protein sequence ID" value="KAG0518348.1"/>
    <property type="molecule type" value="Genomic_DNA"/>
</dbReference>
<name>A0A921QAX2_SORBI</name>
<accession>A0A921QAX2</accession>
<dbReference type="Proteomes" id="UP000807115">
    <property type="component" value="Chromosome 9"/>
</dbReference>
<keyword evidence="1" id="KW-0472">Membrane</keyword>
<reference evidence="2" key="2">
    <citation type="submission" date="2020-10" db="EMBL/GenBank/DDBJ databases">
        <authorList>
            <person name="Cooper E.A."/>
            <person name="Brenton Z.W."/>
            <person name="Flinn B.S."/>
            <person name="Jenkins J."/>
            <person name="Shu S."/>
            <person name="Flowers D."/>
            <person name="Luo F."/>
            <person name="Wang Y."/>
            <person name="Xia P."/>
            <person name="Barry K."/>
            <person name="Daum C."/>
            <person name="Lipzen A."/>
            <person name="Yoshinaga Y."/>
            <person name="Schmutz J."/>
            <person name="Saski C."/>
            <person name="Vermerris W."/>
            <person name="Kresovich S."/>
        </authorList>
    </citation>
    <scope>NUCLEOTIDE SEQUENCE</scope>
</reference>
<reference evidence="2" key="1">
    <citation type="journal article" date="2019" name="BMC Genomics">
        <title>A new reference genome for Sorghum bicolor reveals high levels of sequence similarity between sweet and grain genotypes: implications for the genetics of sugar metabolism.</title>
        <authorList>
            <person name="Cooper E.A."/>
            <person name="Brenton Z.W."/>
            <person name="Flinn B.S."/>
            <person name="Jenkins J."/>
            <person name="Shu S."/>
            <person name="Flowers D."/>
            <person name="Luo F."/>
            <person name="Wang Y."/>
            <person name="Xia P."/>
            <person name="Barry K."/>
            <person name="Daum C."/>
            <person name="Lipzen A."/>
            <person name="Yoshinaga Y."/>
            <person name="Schmutz J."/>
            <person name="Saski C."/>
            <person name="Vermerris W."/>
            <person name="Kresovich S."/>
        </authorList>
    </citation>
    <scope>NUCLEOTIDE SEQUENCE</scope>
</reference>
<organism evidence="2 3">
    <name type="scientific">Sorghum bicolor</name>
    <name type="common">Sorghum</name>
    <name type="synonym">Sorghum vulgare</name>
    <dbReference type="NCBI Taxonomy" id="4558"/>
    <lineage>
        <taxon>Eukaryota</taxon>
        <taxon>Viridiplantae</taxon>
        <taxon>Streptophyta</taxon>
        <taxon>Embryophyta</taxon>
        <taxon>Tracheophyta</taxon>
        <taxon>Spermatophyta</taxon>
        <taxon>Magnoliopsida</taxon>
        <taxon>Liliopsida</taxon>
        <taxon>Poales</taxon>
        <taxon>Poaceae</taxon>
        <taxon>PACMAD clade</taxon>
        <taxon>Panicoideae</taxon>
        <taxon>Andropogonodae</taxon>
        <taxon>Andropogoneae</taxon>
        <taxon>Sorghinae</taxon>
        <taxon>Sorghum</taxon>
    </lineage>
</organism>
<keyword evidence="1" id="KW-0812">Transmembrane</keyword>
<evidence type="ECO:0000313" key="2">
    <source>
        <dbReference type="EMBL" id="KAG0518348.1"/>
    </source>
</evidence>
<evidence type="ECO:0000256" key="1">
    <source>
        <dbReference type="SAM" id="Phobius"/>
    </source>
</evidence>
<sequence>MSCCQQRCTVVFRWLAAALNSILHLNEPRLYTWTSAVVRIFFIANGSLIVFIQGT</sequence>
<feature type="transmembrane region" description="Helical" evidence="1">
    <location>
        <begin position="30"/>
        <end position="52"/>
    </location>
</feature>
<protein>
    <submittedName>
        <fullName evidence="2">Uncharacterized protein</fullName>
    </submittedName>
</protein>
<comment type="caution">
    <text evidence="2">The sequence shown here is derived from an EMBL/GenBank/DDBJ whole genome shotgun (WGS) entry which is preliminary data.</text>
</comment>
<proteinExistence type="predicted"/>
<gene>
    <name evidence="2" type="ORF">BDA96_09G167900</name>
</gene>
<keyword evidence="1" id="KW-1133">Transmembrane helix</keyword>
<dbReference type="AlphaFoldDB" id="A0A921QAX2"/>
<evidence type="ECO:0000313" key="3">
    <source>
        <dbReference type="Proteomes" id="UP000807115"/>
    </source>
</evidence>